<dbReference type="InterPro" id="IPR016181">
    <property type="entry name" value="Acyl_CoA_acyltransferase"/>
</dbReference>
<evidence type="ECO:0000313" key="3">
    <source>
        <dbReference type="Proteomes" id="UP000620262"/>
    </source>
</evidence>
<sequence>MDIDLRFEPVTAERWGDFEKLFGPQGAFYHCWCVALRLPHAVRTKMEPSERKAHIQDRIASGPPPGILCYIEGEPVAWVQVGPRHDVPQFNSPRTVSRPLEEGDAHDPAIWAVSCFFLLPKLRGKGLSHRLLAGAIDYARGQGARLLEACPIDYVKQSKSVTLCIGSTAIFDTAGFETIARRKDGRPLMRLDLHA</sequence>
<dbReference type="Gene3D" id="3.40.630.30">
    <property type="match status" value="1"/>
</dbReference>
<protein>
    <submittedName>
        <fullName evidence="2">GNAT superfamily N-acetyltransferase</fullName>
    </submittedName>
</protein>
<organism evidence="2 3">
    <name type="scientific">Rhizobium viscosum</name>
    <name type="common">Arthrobacter viscosus</name>
    <dbReference type="NCBI Taxonomy" id="1673"/>
    <lineage>
        <taxon>Bacteria</taxon>
        <taxon>Pseudomonadati</taxon>
        <taxon>Pseudomonadota</taxon>
        <taxon>Alphaproteobacteria</taxon>
        <taxon>Hyphomicrobiales</taxon>
        <taxon>Rhizobiaceae</taxon>
        <taxon>Rhizobium/Agrobacterium group</taxon>
        <taxon>Rhizobium</taxon>
    </lineage>
</organism>
<dbReference type="RefSeq" id="WP_192727445.1">
    <property type="nucleotide sequence ID" value="NZ_BAAAVL010000003.1"/>
</dbReference>
<evidence type="ECO:0000259" key="1">
    <source>
        <dbReference type="PROSITE" id="PS51186"/>
    </source>
</evidence>
<reference evidence="2 3" key="1">
    <citation type="submission" date="2020-10" db="EMBL/GenBank/DDBJ databases">
        <title>Sequencing the genomes of 1000 actinobacteria strains.</title>
        <authorList>
            <person name="Klenk H.-P."/>
        </authorList>
    </citation>
    <scope>NUCLEOTIDE SEQUENCE [LARGE SCALE GENOMIC DNA]</scope>
    <source>
        <strain evidence="2 3">DSM 7307</strain>
    </source>
</reference>
<dbReference type="SUPFAM" id="SSF55729">
    <property type="entry name" value="Acyl-CoA N-acyltransferases (Nat)"/>
    <property type="match status" value="1"/>
</dbReference>
<dbReference type="InterPro" id="IPR000182">
    <property type="entry name" value="GNAT_dom"/>
</dbReference>
<dbReference type="Proteomes" id="UP000620262">
    <property type="component" value="Unassembled WGS sequence"/>
</dbReference>
<accession>A0ABR9IJ76</accession>
<dbReference type="Pfam" id="PF00583">
    <property type="entry name" value="Acetyltransf_1"/>
    <property type="match status" value="1"/>
</dbReference>
<dbReference type="EMBL" id="JADBEC010000001">
    <property type="protein sequence ID" value="MBE1503231.1"/>
    <property type="molecule type" value="Genomic_DNA"/>
</dbReference>
<dbReference type="PROSITE" id="PS51186">
    <property type="entry name" value="GNAT"/>
    <property type="match status" value="1"/>
</dbReference>
<dbReference type="CDD" id="cd04301">
    <property type="entry name" value="NAT_SF"/>
    <property type="match status" value="1"/>
</dbReference>
<keyword evidence="3" id="KW-1185">Reference proteome</keyword>
<evidence type="ECO:0000313" key="2">
    <source>
        <dbReference type="EMBL" id="MBE1503231.1"/>
    </source>
</evidence>
<gene>
    <name evidence="2" type="ORF">H4W29_000412</name>
</gene>
<comment type="caution">
    <text evidence="2">The sequence shown here is derived from an EMBL/GenBank/DDBJ whole genome shotgun (WGS) entry which is preliminary data.</text>
</comment>
<feature type="domain" description="N-acetyltransferase" evidence="1">
    <location>
        <begin position="5"/>
        <end position="194"/>
    </location>
</feature>
<proteinExistence type="predicted"/>
<name>A0ABR9IJ76_RHIVS</name>